<name>A0A1M7ZC62_9BACT</name>
<proteinExistence type="predicted"/>
<gene>
    <name evidence="1" type="ORF">SAMN04488108_2081</name>
</gene>
<dbReference type="EMBL" id="FRXN01000003">
    <property type="protein sequence ID" value="SHO62443.1"/>
    <property type="molecule type" value="Genomic_DNA"/>
</dbReference>
<sequence>MIRNFLILILIGIPIFLLVEDQVFAQELEVKPVFKVDFKDPTQDKPQSKIWFSAGAWWAILPDSIGPHVWKRNEGEWIKEENLNIELRSLPGKADVYSEGGNQFIVLVGNCELKYLKLKTTSKSIRMELVNSIPIPPVCHEIETATITKDDSGTLWVGSDWNEQVLVWSSTDQGKTWSQPAFLGDSISKDDISVVSRIKGGISVVWSNQLEEAIYERVYLNNELDWSGLITVSKGNQTADDHLNSTLLEDGRLILVTKNSVDQNGQPQFVLRVREEEGKWTDFPYVNLTEETSPTRPVTTHLPNGMIIEAHTIGFSDGSAEISVNEVRIVSNQPLEVREIIRLKSANGAHLNNVSLSKQNYRGIPKGPWLILFSDRNGNIYEFDLYPLIYENHID</sequence>
<dbReference type="RefSeq" id="WP_073571748.1">
    <property type="nucleotide sequence ID" value="NZ_FRXN01000003.1"/>
</dbReference>
<dbReference type="Proteomes" id="UP000184609">
    <property type="component" value="Unassembled WGS sequence"/>
</dbReference>
<dbReference type="OrthoDB" id="9802683at2"/>
<evidence type="ECO:0000313" key="1">
    <source>
        <dbReference type="EMBL" id="SHO62443.1"/>
    </source>
</evidence>
<reference evidence="2" key="1">
    <citation type="submission" date="2016-12" db="EMBL/GenBank/DDBJ databases">
        <authorList>
            <person name="Varghese N."/>
            <person name="Submissions S."/>
        </authorList>
    </citation>
    <scope>NUCLEOTIDE SEQUENCE [LARGE SCALE GENOMIC DNA]</scope>
    <source>
        <strain evidence="2">DSM 25035</strain>
    </source>
</reference>
<dbReference type="STRING" id="1073327.SAMN04488108_2081"/>
<protein>
    <recommendedName>
        <fullName evidence="3">BNR repeat-like domain-containing protein</fullName>
    </recommendedName>
</protein>
<accession>A0A1M7ZC62</accession>
<dbReference type="SUPFAM" id="SSF110296">
    <property type="entry name" value="Oligoxyloglucan reducing end-specific cellobiohydrolase"/>
    <property type="match status" value="1"/>
</dbReference>
<dbReference type="AlphaFoldDB" id="A0A1M7ZC62"/>
<evidence type="ECO:0000313" key="2">
    <source>
        <dbReference type="Proteomes" id="UP000184609"/>
    </source>
</evidence>
<keyword evidence="2" id="KW-1185">Reference proteome</keyword>
<organism evidence="1 2">
    <name type="scientific">Algoriphagus zhangzhouensis</name>
    <dbReference type="NCBI Taxonomy" id="1073327"/>
    <lineage>
        <taxon>Bacteria</taxon>
        <taxon>Pseudomonadati</taxon>
        <taxon>Bacteroidota</taxon>
        <taxon>Cytophagia</taxon>
        <taxon>Cytophagales</taxon>
        <taxon>Cyclobacteriaceae</taxon>
        <taxon>Algoriphagus</taxon>
    </lineage>
</organism>
<evidence type="ECO:0008006" key="3">
    <source>
        <dbReference type="Google" id="ProtNLM"/>
    </source>
</evidence>